<proteinExistence type="predicted"/>
<dbReference type="RefSeq" id="WP_143091044.1">
    <property type="nucleotide sequence ID" value="NZ_FONY01000063.1"/>
</dbReference>
<accession>A0A1I2JTH5</accession>
<name>A0A1I2JTH5_9BACT</name>
<reference evidence="1 2" key="1">
    <citation type="submission" date="2016-10" db="EMBL/GenBank/DDBJ databases">
        <authorList>
            <person name="de Groot N.N."/>
        </authorList>
    </citation>
    <scope>NUCLEOTIDE SEQUENCE [LARGE SCALE GENOMIC DNA]</scope>
    <source>
        <strain>GEY</strain>
        <strain evidence="2">DSM 9560</strain>
    </source>
</reference>
<keyword evidence="2" id="KW-1185">Reference proteome</keyword>
<dbReference type="STRING" id="1003.SAMN04488541_10634"/>
<gene>
    <name evidence="1" type="ORF">SAMN04488541_10634</name>
</gene>
<evidence type="ECO:0000313" key="2">
    <source>
        <dbReference type="Proteomes" id="UP000199513"/>
    </source>
</evidence>
<dbReference type="Proteomes" id="UP000199513">
    <property type="component" value="Unassembled WGS sequence"/>
</dbReference>
<sequence length="275" mass="32769">MRKIAIMCIIFLIIVLFIDLKGYTQVNTLSVKQIYSLTKYFKKEKYGKNEKFKSFKSFDLFNLKGLNVLDADTTKEYQVHYCENNHTAWIRYLNHKQKLSCEITPYQYDSLNIIIYDFAATSDVSDRYKEKKKTHVLINGVLLADRNENQFIYFEVSDNPFGSTPNLNNIKSIMLLDANLFPIKRLVYCNKKLLYKTELIYTKDKIKEIIFYPYEANSNYELNNLSLKQVYILFQGNDTKQKEVRDIPYKKSIHIPLWQQQFHFNRTFEECCDCE</sequence>
<evidence type="ECO:0000313" key="1">
    <source>
        <dbReference type="EMBL" id="SFF57479.1"/>
    </source>
</evidence>
<dbReference type="EMBL" id="FONY01000063">
    <property type="protein sequence ID" value="SFF57479.1"/>
    <property type="molecule type" value="Genomic_DNA"/>
</dbReference>
<organism evidence="1 2">
    <name type="scientific">Thermoflexibacter ruber</name>
    <dbReference type="NCBI Taxonomy" id="1003"/>
    <lineage>
        <taxon>Bacteria</taxon>
        <taxon>Pseudomonadati</taxon>
        <taxon>Bacteroidota</taxon>
        <taxon>Cytophagia</taxon>
        <taxon>Cytophagales</taxon>
        <taxon>Thermoflexibacteraceae</taxon>
        <taxon>Thermoflexibacter</taxon>
    </lineage>
</organism>
<protein>
    <submittedName>
        <fullName evidence="1">Uncharacterized protein</fullName>
    </submittedName>
</protein>
<dbReference type="AlphaFoldDB" id="A0A1I2JTH5"/>